<protein>
    <submittedName>
        <fullName evidence="1">Uncharacterized protein</fullName>
    </submittedName>
</protein>
<dbReference type="InterPro" id="IPR029021">
    <property type="entry name" value="Prot-tyrosine_phosphatase-like"/>
</dbReference>
<reference evidence="1 2" key="1">
    <citation type="journal article" date="2015" name="Nature">
        <title>rRNA introns, odd ribosomes, and small enigmatic genomes across a large radiation of phyla.</title>
        <authorList>
            <person name="Brown C.T."/>
            <person name="Hug L.A."/>
            <person name="Thomas B.C."/>
            <person name="Sharon I."/>
            <person name="Castelle C.J."/>
            <person name="Singh A."/>
            <person name="Wilkins M.J."/>
            <person name="Williams K.H."/>
            <person name="Banfield J.F."/>
        </authorList>
    </citation>
    <scope>NUCLEOTIDE SEQUENCE [LARGE SCALE GENOMIC DNA]</scope>
</reference>
<dbReference type="AlphaFoldDB" id="A0A0G1WIC5"/>
<proteinExistence type="predicted"/>
<dbReference type="EMBL" id="LCPB01000006">
    <property type="protein sequence ID" value="KKU90063.1"/>
    <property type="molecule type" value="Genomic_DNA"/>
</dbReference>
<organism evidence="1 2">
    <name type="scientific">Candidatus Wolfebacteria bacterium GW2011_GWA2_47_9b</name>
    <dbReference type="NCBI Taxonomy" id="1619005"/>
    <lineage>
        <taxon>Bacteria</taxon>
        <taxon>Candidatus Wolfeibacteriota</taxon>
    </lineage>
</organism>
<dbReference type="SUPFAM" id="SSF52799">
    <property type="entry name" value="(Phosphotyrosine protein) phosphatases II"/>
    <property type="match status" value="1"/>
</dbReference>
<evidence type="ECO:0000313" key="1">
    <source>
        <dbReference type="EMBL" id="KKU90063.1"/>
    </source>
</evidence>
<name>A0A0G1WIC5_9BACT</name>
<gene>
    <name evidence="1" type="ORF">UY19_C0006G0001</name>
</gene>
<dbReference type="Gene3D" id="3.90.190.10">
    <property type="entry name" value="Protein tyrosine phosphatase superfamily"/>
    <property type="match status" value="1"/>
</dbReference>
<dbReference type="Proteomes" id="UP000033882">
    <property type="component" value="Unassembled WGS sequence"/>
</dbReference>
<feature type="non-terminal residue" evidence="1">
    <location>
        <position position="1"/>
    </location>
</feature>
<accession>A0A0G1WIC5</accession>
<comment type="caution">
    <text evidence="1">The sequence shown here is derived from an EMBL/GenBank/DDBJ whole genome shotgun (WGS) entry which is preliminary data.</text>
</comment>
<sequence>TGLSADDAVALIKQKRPEIHLQDVQMEGLRQFEQTYRSQNA</sequence>
<evidence type="ECO:0000313" key="2">
    <source>
        <dbReference type="Proteomes" id="UP000033882"/>
    </source>
</evidence>